<proteinExistence type="inferred from homology"/>
<evidence type="ECO:0000313" key="8">
    <source>
        <dbReference type="RefSeq" id="XP_006822166.1"/>
    </source>
</evidence>
<evidence type="ECO:0000256" key="2">
    <source>
        <dbReference type="ARBA" id="ARBA00008779"/>
    </source>
</evidence>
<evidence type="ECO:0000313" key="7">
    <source>
        <dbReference type="Proteomes" id="UP000694865"/>
    </source>
</evidence>
<dbReference type="Gene3D" id="3.30.1120.10">
    <property type="match status" value="1"/>
</dbReference>
<feature type="domain" description="Sulfatase N-terminal" evidence="6">
    <location>
        <begin position="28"/>
        <end position="349"/>
    </location>
</feature>
<dbReference type="InterPro" id="IPR017850">
    <property type="entry name" value="Alkaline_phosphatase_core_sf"/>
</dbReference>
<evidence type="ECO:0000256" key="4">
    <source>
        <dbReference type="ARBA" id="ARBA00022801"/>
    </source>
</evidence>
<evidence type="ECO:0000256" key="1">
    <source>
        <dbReference type="ARBA" id="ARBA00001913"/>
    </source>
</evidence>
<keyword evidence="7" id="KW-1185">Reference proteome</keyword>
<dbReference type="Proteomes" id="UP000694865">
    <property type="component" value="Unplaced"/>
</dbReference>
<name>A0ABM0MQ75_SACKO</name>
<dbReference type="PANTHER" id="PTHR42693">
    <property type="entry name" value="ARYLSULFATASE FAMILY MEMBER"/>
    <property type="match status" value="1"/>
</dbReference>
<dbReference type="GeneID" id="100367692"/>
<evidence type="ECO:0000259" key="6">
    <source>
        <dbReference type="Pfam" id="PF00884"/>
    </source>
</evidence>
<keyword evidence="4" id="KW-0378">Hydrolase</keyword>
<dbReference type="PROSITE" id="PS00149">
    <property type="entry name" value="SULFATASE_2"/>
    <property type="match status" value="1"/>
</dbReference>
<dbReference type="InterPro" id="IPR000917">
    <property type="entry name" value="Sulfatase_N"/>
</dbReference>
<comment type="similarity">
    <text evidence="2">Belongs to the sulfatase family.</text>
</comment>
<dbReference type="SUPFAM" id="SSF53649">
    <property type="entry name" value="Alkaline phosphatase-like"/>
    <property type="match status" value="1"/>
</dbReference>
<reference evidence="8" key="1">
    <citation type="submission" date="2025-08" db="UniProtKB">
        <authorList>
            <consortium name="RefSeq"/>
        </authorList>
    </citation>
    <scope>IDENTIFICATION</scope>
    <source>
        <tissue evidence="8">Testes</tissue>
    </source>
</reference>
<accession>A0ABM0MQ75</accession>
<dbReference type="Pfam" id="PF00884">
    <property type="entry name" value="Sulfatase"/>
    <property type="match status" value="1"/>
</dbReference>
<gene>
    <name evidence="8" type="primary">LOC100367692</name>
</gene>
<dbReference type="PROSITE" id="PS00523">
    <property type="entry name" value="SULFATASE_1"/>
    <property type="match status" value="1"/>
</dbReference>
<sequence>MELKTTQIVVIIQCVWSVLGNTHSHGLPNIVFLFVDDLGYGDLGCYGHPTSSTPHIDQLSRNGLQFTQFYAASPLCSPSRAALLTGRLSPRTGIWPNVFLPESSGGLQHNETTLAEILRVKGYNTSIVGKWHLGFGKNQQYLPMNYGFNSFFGTPFSHDMCPCLKCFYPSDPCFNQCDLYYTGCALFHNDRIIEQPVDLTKLEDKFIQKATDFITTNAVSKTPFFLYYSFQHTHHPQFAGHRYRNSTLRGSFGDSLAEVDDSVGKVVQLLKDVGVEDNTFVFFTSDNGPSLRNKHRGGNAGPLKCGKGTTYEGGQRVPGIAYWPGMIKPGRSMELASTLDLLPTIVKLVNGTLPRVALDGVDIRDVLFNSGKSTRESFFYISPYSTPDYPIYAVRYKQYKAHYYTQGSSNTDFTHDPDCPETHNRTKQVPPLLYDLNQDPSEIYNLNLDPAYTDVLMRIDDIKREFEASLVWAESEIGKPTDTALEPCCAPGCSPFPSCCQCHTSNKLLFLPGL</sequence>
<keyword evidence="3" id="KW-0479">Metal-binding</keyword>
<dbReference type="PANTHER" id="PTHR42693:SF11">
    <property type="entry name" value="ARYLSULFATASE A"/>
    <property type="match status" value="1"/>
</dbReference>
<dbReference type="RefSeq" id="XP_006822166.1">
    <property type="nucleotide sequence ID" value="XM_006822103.1"/>
</dbReference>
<dbReference type="InterPro" id="IPR024607">
    <property type="entry name" value="Sulfatase_CS"/>
</dbReference>
<evidence type="ECO:0000256" key="3">
    <source>
        <dbReference type="ARBA" id="ARBA00022723"/>
    </source>
</evidence>
<dbReference type="Pfam" id="PF14707">
    <property type="entry name" value="Sulfatase_C"/>
    <property type="match status" value="1"/>
</dbReference>
<dbReference type="Gene3D" id="3.40.720.10">
    <property type="entry name" value="Alkaline Phosphatase, subunit A"/>
    <property type="match status" value="1"/>
</dbReference>
<protein>
    <submittedName>
        <fullName evidence="8">Arylsulfatase A-like</fullName>
    </submittedName>
</protein>
<evidence type="ECO:0000256" key="5">
    <source>
        <dbReference type="ARBA" id="ARBA00022837"/>
    </source>
</evidence>
<organism evidence="7 8">
    <name type="scientific">Saccoglossus kowalevskii</name>
    <name type="common">Acorn worm</name>
    <dbReference type="NCBI Taxonomy" id="10224"/>
    <lineage>
        <taxon>Eukaryota</taxon>
        <taxon>Metazoa</taxon>
        <taxon>Hemichordata</taxon>
        <taxon>Enteropneusta</taxon>
        <taxon>Harrimaniidae</taxon>
        <taxon>Saccoglossus</taxon>
    </lineage>
</organism>
<keyword evidence="5" id="KW-0106">Calcium</keyword>
<comment type="cofactor">
    <cofactor evidence="1">
        <name>Ca(2+)</name>
        <dbReference type="ChEBI" id="CHEBI:29108"/>
    </cofactor>
</comment>
<dbReference type="InterPro" id="IPR050738">
    <property type="entry name" value="Sulfatase"/>
</dbReference>